<protein>
    <recommendedName>
        <fullName evidence="11">carboxypeptidase T</fullName>
        <ecNumber evidence="11">3.4.17.18</ecNumber>
    </recommendedName>
</protein>
<dbReference type="EMBL" id="JACSIT010000084">
    <property type="protein sequence ID" value="MBC6993970.1"/>
    <property type="molecule type" value="Genomic_DNA"/>
</dbReference>
<dbReference type="Gene3D" id="3.40.630.10">
    <property type="entry name" value="Zn peptidases"/>
    <property type="match status" value="1"/>
</dbReference>
<comment type="similarity">
    <text evidence="2 12">Belongs to the peptidase M14 family.</text>
</comment>
<keyword evidence="3" id="KW-0121">Carboxypeptidase</keyword>
<dbReference type="Proteomes" id="UP000650081">
    <property type="component" value="Unassembled WGS sequence"/>
</dbReference>
<dbReference type="PANTHER" id="PTHR11705:SF143">
    <property type="entry name" value="SLL0236 PROTEIN"/>
    <property type="match status" value="1"/>
</dbReference>
<dbReference type="FunFam" id="3.40.630.10:FF:000084">
    <property type="entry name" value="Carboxypeptidase B2"/>
    <property type="match status" value="1"/>
</dbReference>
<dbReference type="GO" id="GO:0008270">
    <property type="term" value="F:zinc ion binding"/>
    <property type="evidence" value="ECO:0007669"/>
    <property type="project" value="InterPro"/>
</dbReference>
<dbReference type="GO" id="GO:0005615">
    <property type="term" value="C:extracellular space"/>
    <property type="evidence" value="ECO:0007669"/>
    <property type="project" value="TreeGrafter"/>
</dbReference>
<sequence length="1347" mass="142893">MSNHNIPSFGRCARACANRSTLIIALQRKMAWLVAGLLLLSGSAWGQGNGMGRPLADPDHRQVPAVSAEVETPQRYVEVEISFAGQEEMEDFLQLELDYDHFHPSLGANQVVLPAQDLEKLRAAGVPYRVVVEDVAAAVDRRNKEYLAKNPIVAPEKSTAGFELGSMGGFYTYAEVLQQLDEMRTLYPNLITERFSIGTSIEGRTIWAVKISDNPSTDESAAEAPVYFDALHHSREPASMATVINFMFHLLENYSSDPGIGYIVNNREIFVVPVVNPDGYEYNRQTNPNGGGMWRKNRRVNSGSSCRGVDLNRNYNTDWGGAGSSSNPCSDSYRGASVFSEPESRAIRDFTTSINAPIAYTTHTSGGYWLGPDFSNGQTEFAIHAELNSDCMHENEYIYGDAAILLGYASGTTQNWMYEALGSLSWTPEIGTTGFWPTIPEIIPLVNQQIKPYEYACWVAGALADYQGFEVLNAEGLSVGQPLSLGVRIKNKGLSKTAQNVVVSLTPDNPGVTVVAGSQAYGNIASRAFASNASPFTFTVDPSVPVGTVVTFQVVVSQEGVVSDQDQFRITVGQPTVLFSDDAENGNAAWVNGGTGTNWQASTEDAYTGNACFVDSPLGHSASNNNRSFTLAAPISLVGVSNPRLEFAAKWGLHTTTDYVRLQISTNGGSTWTNLSSAAMESIGGAPAFVRNERWTHQVVDLSAYSGQSIRLRFLSVANSSLRSDGFYFDDFRVVGYAGINPATCTDGIQNGDETGVDCGGSACSPCPTCTDGIQNGDETGVDCGGPACPACPSCNDGILNNGETSVDCGGPNCAACPTCTDGIQNGDETGVDCGGACTPCETGCATVVILTDGFETGYGNWIDGGTDCNRVSSSTYASTGVFSVALRDNTSSSVMSTNNLNLAGYGEITVNFSYYPVSMDNSSEDFWLQISTNGGSSYTTVEEWNLGDEFQNNTRYFESVVLSGPFTTNTRLRFRCDASADNDLVYLDDIVVTACQPGTSAPTCSDGIQNGSETGIDCGGPDCPACPSCSDGIQNGGETGVDCGGPNCVACPSCNDGILNNGETAVDCGGPNCSACPSCSDGIQNGGETGVDCGGPNCAACPVTYCTSSSSSTQYEYIQSVSIGGTSNTSGNNGGYGNFTASPILPLNAGTTNITLVPGFQGGAYNEAWSVYIDYNADGDFTDAGELVFQGISSTTINGSFVVPGGLSGVSRLRVQMQYSNYTSGSCAAYSWGEVEDYTVNFGSGARRNAPVLPAVVQTEGETLSLFPNPATTDLFIRTGNLSSQEPANWQITNAAGQAVRAGIAQKDQTDRGFTLDISALTPGMYYFTVVTSDKNITRRFVVQRR</sequence>
<evidence type="ECO:0000256" key="5">
    <source>
        <dbReference type="ARBA" id="ARBA00022723"/>
    </source>
</evidence>
<evidence type="ECO:0000256" key="6">
    <source>
        <dbReference type="ARBA" id="ARBA00022729"/>
    </source>
</evidence>
<keyword evidence="4" id="KW-0645">Protease</keyword>
<dbReference type="InterPro" id="IPR026444">
    <property type="entry name" value="Secre_tail"/>
</dbReference>
<dbReference type="Pfam" id="PF20773">
    <property type="entry name" value="InhA-like_MAM"/>
    <property type="match status" value="1"/>
</dbReference>
<keyword evidence="5" id="KW-0479">Metal-binding</keyword>
<keyword evidence="15" id="KW-1185">Reference proteome</keyword>
<evidence type="ECO:0000259" key="13">
    <source>
        <dbReference type="PROSITE" id="PS52035"/>
    </source>
</evidence>
<dbReference type="InterPro" id="IPR033810">
    <property type="entry name" value="Carboxypeptidase_T"/>
</dbReference>
<dbReference type="PANTHER" id="PTHR11705">
    <property type="entry name" value="PROTEASE FAMILY M14 CARBOXYPEPTIDASE A,B"/>
    <property type="match status" value="1"/>
</dbReference>
<evidence type="ECO:0000256" key="4">
    <source>
        <dbReference type="ARBA" id="ARBA00022670"/>
    </source>
</evidence>
<dbReference type="EC" id="3.4.17.18" evidence="11"/>
<dbReference type="SMART" id="SM00631">
    <property type="entry name" value="Zn_pept"/>
    <property type="match status" value="1"/>
</dbReference>
<evidence type="ECO:0000313" key="15">
    <source>
        <dbReference type="Proteomes" id="UP000650081"/>
    </source>
</evidence>
<evidence type="ECO:0000256" key="8">
    <source>
        <dbReference type="ARBA" id="ARBA00022833"/>
    </source>
</evidence>
<feature type="active site" description="Proton donor/acceptor" evidence="12">
    <location>
        <position position="429"/>
    </location>
</feature>
<dbReference type="GO" id="GO:0006508">
    <property type="term" value="P:proteolysis"/>
    <property type="evidence" value="ECO:0007669"/>
    <property type="project" value="UniProtKB-KW"/>
</dbReference>
<evidence type="ECO:0000256" key="10">
    <source>
        <dbReference type="ARBA" id="ARBA00050859"/>
    </source>
</evidence>
<dbReference type="GO" id="GO:0004181">
    <property type="term" value="F:metallocarboxypeptidase activity"/>
    <property type="evidence" value="ECO:0007669"/>
    <property type="project" value="InterPro"/>
</dbReference>
<evidence type="ECO:0000256" key="2">
    <source>
        <dbReference type="ARBA" id="ARBA00005988"/>
    </source>
</evidence>
<organism evidence="14 15">
    <name type="scientific">Neolewinella lacunae</name>
    <dbReference type="NCBI Taxonomy" id="1517758"/>
    <lineage>
        <taxon>Bacteria</taxon>
        <taxon>Pseudomonadati</taxon>
        <taxon>Bacteroidota</taxon>
        <taxon>Saprospiria</taxon>
        <taxon>Saprospirales</taxon>
        <taxon>Lewinellaceae</taxon>
        <taxon>Neolewinella</taxon>
    </lineage>
</organism>
<dbReference type="InterPro" id="IPR045474">
    <property type="entry name" value="GEVED"/>
</dbReference>
<evidence type="ECO:0000256" key="9">
    <source>
        <dbReference type="ARBA" id="ARBA00023049"/>
    </source>
</evidence>
<keyword evidence="8" id="KW-0862">Zinc</keyword>
<dbReference type="RefSeq" id="WP_187466065.1">
    <property type="nucleotide sequence ID" value="NZ_JACSIT010000084.1"/>
</dbReference>
<evidence type="ECO:0000256" key="7">
    <source>
        <dbReference type="ARBA" id="ARBA00022801"/>
    </source>
</evidence>
<keyword evidence="7" id="KW-0378">Hydrolase</keyword>
<comment type="cofactor">
    <cofactor evidence="1">
        <name>Zn(2+)</name>
        <dbReference type="ChEBI" id="CHEBI:29105"/>
    </cofactor>
</comment>
<reference evidence="14" key="1">
    <citation type="submission" date="2020-08" db="EMBL/GenBank/DDBJ databases">
        <title>Lewinella bacteria from marine environments.</title>
        <authorList>
            <person name="Zhong Y."/>
        </authorList>
    </citation>
    <scope>NUCLEOTIDE SEQUENCE</scope>
    <source>
        <strain evidence="14">KCTC 42187</strain>
    </source>
</reference>
<dbReference type="NCBIfam" id="TIGR04183">
    <property type="entry name" value="Por_Secre_tail"/>
    <property type="match status" value="1"/>
</dbReference>
<gene>
    <name evidence="14" type="ORF">H9S92_07345</name>
</gene>
<dbReference type="Pfam" id="PF20009">
    <property type="entry name" value="GEVED"/>
    <property type="match status" value="1"/>
</dbReference>
<evidence type="ECO:0000313" key="14">
    <source>
        <dbReference type="EMBL" id="MBC6993970.1"/>
    </source>
</evidence>
<evidence type="ECO:0000256" key="1">
    <source>
        <dbReference type="ARBA" id="ARBA00001947"/>
    </source>
</evidence>
<dbReference type="Gene3D" id="2.60.120.260">
    <property type="entry name" value="Galactose-binding domain-like"/>
    <property type="match status" value="2"/>
</dbReference>
<keyword evidence="9" id="KW-0482">Metalloprotease</keyword>
<dbReference type="Pfam" id="PF18962">
    <property type="entry name" value="Por_Secre_tail"/>
    <property type="match status" value="1"/>
</dbReference>
<dbReference type="InterPro" id="IPR000834">
    <property type="entry name" value="Peptidase_M14"/>
</dbReference>
<keyword evidence="6" id="KW-0732">Signal</keyword>
<comment type="catalytic activity">
    <reaction evidence="10">
        <text>Releases a C-terminal residue, which may be hydrophobic or positively charged.</text>
        <dbReference type="EC" id="3.4.17.18"/>
    </reaction>
</comment>
<feature type="domain" description="Peptidase M14" evidence="13">
    <location>
        <begin position="169"/>
        <end position="460"/>
    </location>
</feature>
<dbReference type="Pfam" id="PF00246">
    <property type="entry name" value="Peptidase_M14"/>
    <property type="match status" value="1"/>
</dbReference>
<dbReference type="CDD" id="cd03859">
    <property type="entry name" value="M14_CPT"/>
    <property type="match status" value="1"/>
</dbReference>
<evidence type="ECO:0000256" key="12">
    <source>
        <dbReference type="PROSITE-ProRule" id="PRU01379"/>
    </source>
</evidence>
<dbReference type="PROSITE" id="PS52035">
    <property type="entry name" value="PEPTIDASE_M14"/>
    <property type="match status" value="1"/>
</dbReference>
<evidence type="ECO:0000256" key="11">
    <source>
        <dbReference type="ARBA" id="ARBA00066554"/>
    </source>
</evidence>
<name>A0A923T701_9BACT</name>
<evidence type="ECO:0000256" key="3">
    <source>
        <dbReference type="ARBA" id="ARBA00022645"/>
    </source>
</evidence>
<accession>A0A923T701</accession>
<dbReference type="SUPFAM" id="SSF53187">
    <property type="entry name" value="Zn-dependent exopeptidases"/>
    <property type="match status" value="1"/>
</dbReference>
<comment type="caution">
    <text evidence="14">The sequence shown here is derived from an EMBL/GenBank/DDBJ whole genome shotgun (WGS) entry which is preliminary data.</text>
</comment>
<proteinExistence type="inferred from homology"/>